<dbReference type="NCBIfam" id="NF002346">
    <property type="entry name" value="PRK01305.2-3"/>
    <property type="match status" value="1"/>
</dbReference>
<evidence type="ECO:0000256" key="1">
    <source>
        <dbReference type="ARBA" id="ARBA00022490"/>
    </source>
</evidence>
<dbReference type="PANTHER" id="PTHR21367">
    <property type="entry name" value="ARGININE-TRNA-PROTEIN TRANSFERASE 1"/>
    <property type="match status" value="1"/>
</dbReference>
<dbReference type="KEGG" id="ruv:EC9_44720"/>
<accession>A0A517M5W2</accession>
<organism evidence="6 7">
    <name type="scientific">Rosistilla ulvae</name>
    <dbReference type="NCBI Taxonomy" id="1930277"/>
    <lineage>
        <taxon>Bacteria</taxon>
        <taxon>Pseudomonadati</taxon>
        <taxon>Planctomycetota</taxon>
        <taxon>Planctomycetia</taxon>
        <taxon>Pirellulales</taxon>
        <taxon>Pirellulaceae</taxon>
        <taxon>Rosistilla</taxon>
    </lineage>
</organism>
<dbReference type="InterPro" id="IPR016181">
    <property type="entry name" value="Acyl_CoA_acyltransferase"/>
</dbReference>
<keyword evidence="2 6" id="KW-0808">Transferase</keyword>
<dbReference type="Pfam" id="PF04376">
    <property type="entry name" value="ATE_N"/>
    <property type="match status" value="1"/>
</dbReference>
<dbReference type="EMBL" id="CP036261">
    <property type="protein sequence ID" value="QDS90265.1"/>
    <property type="molecule type" value="Genomic_DNA"/>
</dbReference>
<proteinExistence type="predicted"/>
<dbReference type="GO" id="GO:0071596">
    <property type="term" value="P:ubiquitin-dependent protein catabolic process via the N-end rule pathway"/>
    <property type="evidence" value="ECO:0007669"/>
    <property type="project" value="InterPro"/>
</dbReference>
<keyword evidence="7" id="KW-1185">Reference proteome</keyword>
<dbReference type="InterPro" id="IPR007472">
    <property type="entry name" value="N-end_Aminoacyl_Trfase_C"/>
</dbReference>
<evidence type="ECO:0000259" key="4">
    <source>
        <dbReference type="Pfam" id="PF04376"/>
    </source>
</evidence>
<dbReference type="PANTHER" id="PTHR21367:SF1">
    <property type="entry name" value="ARGINYL-TRNA--PROTEIN TRANSFERASE 1"/>
    <property type="match status" value="1"/>
</dbReference>
<dbReference type="InterPro" id="IPR030700">
    <property type="entry name" value="N-end_Aminoacyl_Trfase"/>
</dbReference>
<dbReference type="Pfam" id="PF04377">
    <property type="entry name" value="ATE_C"/>
    <property type="match status" value="1"/>
</dbReference>
<dbReference type="GO" id="GO:0005737">
    <property type="term" value="C:cytoplasm"/>
    <property type="evidence" value="ECO:0007669"/>
    <property type="project" value="TreeGrafter"/>
</dbReference>
<keyword evidence="1" id="KW-0963">Cytoplasm</keyword>
<keyword evidence="3" id="KW-0012">Acyltransferase</keyword>
<reference evidence="6 7" key="1">
    <citation type="submission" date="2019-02" db="EMBL/GenBank/DDBJ databases">
        <title>Deep-cultivation of Planctomycetes and their phenomic and genomic characterization uncovers novel biology.</title>
        <authorList>
            <person name="Wiegand S."/>
            <person name="Jogler M."/>
            <person name="Boedeker C."/>
            <person name="Pinto D."/>
            <person name="Vollmers J."/>
            <person name="Rivas-Marin E."/>
            <person name="Kohn T."/>
            <person name="Peeters S.H."/>
            <person name="Heuer A."/>
            <person name="Rast P."/>
            <person name="Oberbeckmann S."/>
            <person name="Bunk B."/>
            <person name="Jeske O."/>
            <person name="Meyerdierks A."/>
            <person name="Storesund J.E."/>
            <person name="Kallscheuer N."/>
            <person name="Luecker S."/>
            <person name="Lage O.M."/>
            <person name="Pohl T."/>
            <person name="Merkel B.J."/>
            <person name="Hornburger P."/>
            <person name="Mueller R.-W."/>
            <person name="Bruemmer F."/>
            <person name="Labrenz M."/>
            <person name="Spormann A.M."/>
            <person name="Op den Camp H."/>
            <person name="Overmann J."/>
            <person name="Amann R."/>
            <person name="Jetten M.S.M."/>
            <person name="Mascher T."/>
            <person name="Medema M.H."/>
            <person name="Devos D.P."/>
            <person name="Kaster A.-K."/>
            <person name="Ovreas L."/>
            <person name="Rohde M."/>
            <person name="Galperin M.Y."/>
            <person name="Jogler C."/>
        </authorList>
    </citation>
    <scope>NUCLEOTIDE SEQUENCE [LARGE SCALE GENOMIC DNA]</scope>
    <source>
        <strain evidence="6 7">EC9</strain>
    </source>
</reference>
<evidence type="ECO:0000256" key="3">
    <source>
        <dbReference type="ARBA" id="ARBA00023315"/>
    </source>
</evidence>
<dbReference type="PIRSF" id="PIRSF037208">
    <property type="entry name" value="ATE_pro_prd"/>
    <property type="match status" value="1"/>
</dbReference>
<feature type="domain" description="N-end aminoacyl transferase N-terminal" evidence="4">
    <location>
        <begin position="23"/>
        <end position="93"/>
    </location>
</feature>
<evidence type="ECO:0000259" key="5">
    <source>
        <dbReference type="Pfam" id="PF04377"/>
    </source>
</evidence>
<sequence>MFQPARAQGESSNPLVVVHDEPQPCPYIAGREARMPLQWPMGTMTPEMLDRCLAEGYRRSGPFLYRTQCERCQACESTRVDMQDFRWSQSFRRILNRGNRDLRVRVAIPTVDPARVALFNQHRSTRQLSLSERELETQEYAGFLVETICDTQEISFWKEDQLVAIATTDFGRDSLSLVYCFFDPQFSRYSPGTYSILKNFELAMESNRRWVYLGMYVASNPHLNYKARFTPQQRRREGEWVTFK</sequence>
<gene>
    <name evidence="6" type="ORF">EC9_44720</name>
</gene>
<evidence type="ECO:0000313" key="6">
    <source>
        <dbReference type="EMBL" id="QDS90265.1"/>
    </source>
</evidence>
<dbReference type="InterPro" id="IPR007471">
    <property type="entry name" value="N-end_Aminoacyl_Trfase_N"/>
</dbReference>
<dbReference type="AlphaFoldDB" id="A0A517M5W2"/>
<dbReference type="GO" id="GO:0008914">
    <property type="term" value="F:leucyl-tRNA--protein transferase activity"/>
    <property type="evidence" value="ECO:0007669"/>
    <property type="project" value="InterPro"/>
</dbReference>
<dbReference type="InterPro" id="IPR017138">
    <property type="entry name" value="Asp_Glu_LeuTrfase"/>
</dbReference>
<protein>
    <submittedName>
        <fullName evidence="6">Arginyl-tRNA-protein transferase</fullName>
    </submittedName>
</protein>
<feature type="domain" description="N-end rule aminoacyl transferase C-terminal" evidence="5">
    <location>
        <begin position="116"/>
        <end position="234"/>
    </location>
</feature>
<dbReference type="Proteomes" id="UP000319557">
    <property type="component" value="Chromosome"/>
</dbReference>
<name>A0A517M5W2_9BACT</name>
<dbReference type="RefSeq" id="WP_218934330.1">
    <property type="nucleotide sequence ID" value="NZ_CP036261.1"/>
</dbReference>
<dbReference type="GO" id="GO:0004057">
    <property type="term" value="F:arginyl-tRNA--protein transferase activity"/>
    <property type="evidence" value="ECO:0007669"/>
    <property type="project" value="InterPro"/>
</dbReference>
<evidence type="ECO:0000313" key="7">
    <source>
        <dbReference type="Proteomes" id="UP000319557"/>
    </source>
</evidence>
<evidence type="ECO:0000256" key="2">
    <source>
        <dbReference type="ARBA" id="ARBA00022679"/>
    </source>
</evidence>
<dbReference type="SUPFAM" id="SSF55729">
    <property type="entry name" value="Acyl-CoA N-acyltransferases (Nat)"/>
    <property type="match status" value="1"/>
</dbReference>